<dbReference type="AlphaFoldDB" id="A0A9P4J0B1"/>
<keyword evidence="3" id="KW-1185">Reference proteome</keyword>
<organism evidence="2 3">
    <name type="scientific">Myriangium duriaei CBS 260.36</name>
    <dbReference type="NCBI Taxonomy" id="1168546"/>
    <lineage>
        <taxon>Eukaryota</taxon>
        <taxon>Fungi</taxon>
        <taxon>Dikarya</taxon>
        <taxon>Ascomycota</taxon>
        <taxon>Pezizomycotina</taxon>
        <taxon>Dothideomycetes</taxon>
        <taxon>Dothideomycetidae</taxon>
        <taxon>Myriangiales</taxon>
        <taxon>Myriangiaceae</taxon>
        <taxon>Myriangium</taxon>
    </lineage>
</organism>
<evidence type="ECO:0000313" key="3">
    <source>
        <dbReference type="Proteomes" id="UP000799439"/>
    </source>
</evidence>
<dbReference type="Proteomes" id="UP000799439">
    <property type="component" value="Unassembled WGS sequence"/>
</dbReference>
<gene>
    <name evidence="2" type="ORF">K461DRAFT_39709</name>
</gene>
<reference evidence="2" key="1">
    <citation type="journal article" date="2020" name="Stud. Mycol.">
        <title>101 Dothideomycetes genomes: a test case for predicting lifestyles and emergence of pathogens.</title>
        <authorList>
            <person name="Haridas S."/>
            <person name="Albert R."/>
            <person name="Binder M."/>
            <person name="Bloem J."/>
            <person name="Labutti K."/>
            <person name="Salamov A."/>
            <person name="Andreopoulos B."/>
            <person name="Baker S."/>
            <person name="Barry K."/>
            <person name="Bills G."/>
            <person name="Bluhm B."/>
            <person name="Cannon C."/>
            <person name="Castanera R."/>
            <person name="Culley D."/>
            <person name="Daum C."/>
            <person name="Ezra D."/>
            <person name="Gonzalez J."/>
            <person name="Henrissat B."/>
            <person name="Kuo A."/>
            <person name="Liang C."/>
            <person name="Lipzen A."/>
            <person name="Lutzoni F."/>
            <person name="Magnuson J."/>
            <person name="Mondo S."/>
            <person name="Nolan M."/>
            <person name="Ohm R."/>
            <person name="Pangilinan J."/>
            <person name="Park H.-J."/>
            <person name="Ramirez L."/>
            <person name="Alfaro M."/>
            <person name="Sun H."/>
            <person name="Tritt A."/>
            <person name="Yoshinaga Y."/>
            <person name="Zwiers L.-H."/>
            <person name="Turgeon B."/>
            <person name="Goodwin S."/>
            <person name="Spatafora J."/>
            <person name="Crous P."/>
            <person name="Grigoriev I."/>
        </authorList>
    </citation>
    <scope>NUCLEOTIDE SEQUENCE</scope>
    <source>
        <strain evidence="2">CBS 260.36</strain>
    </source>
</reference>
<protein>
    <submittedName>
        <fullName evidence="2">Uncharacterized protein</fullName>
    </submittedName>
</protein>
<feature type="compositionally biased region" description="Polar residues" evidence="1">
    <location>
        <begin position="29"/>
        <end position="44"/>
    </location>
</feature>
<feature type="region of interest" description="Disordered" evidence="1">
    <location>
        <begin position="150"/>
        <end position="200"/>
    </location>
</feature>
<dbReference type="EMBL" id="ML996090">
    <property type="protein sequence ID" value="KAF2150094.1"/>
    <property type="molecule type" value="Genomic_DNA"/>
</dbReference>
<feature type="compositionally biased region" description="Polar residues" evidence="1">
    <location>
        <begin position="1"/>
        <end position="20"/>
    </location>
</feature>
<name>A0A9P4J0B1_9PEZI</name>
<sequence length="200" mass="21211">MNQTTGVDHRTSQSGSSSRTAGPADGGWLNQSGTFTPYSTAQAQGAANSVELLHPVLDPFNVPYPAFGFGLEAPLRHHLPLLNTGYDPSAPQGQVPSQQPSHGYGLPHSNKPSGPAVPPPNPFKIRFSAYNTWIPGQPEEKQTLIPLDTGVGAQGSHAAHPAPSSPRTDRAQSSRYNQIQFKACDPGDSSKSRGKRPEQG</sequence>
<accession>A0A9P4J0B1</accession>
<dbReference type="OrthoDB" id="10665264at2759"/>
<evidence type="ECO:0000313" key="2">
    <source>
        <dbReference type="EMBL" id="KAF2150094.1"/>
    </source>
</evidence>
<feature type="compositionally biased region" description="Polar residues" evidence="1">
    <location>
        <begin position="91"/>
        <end position="101"/>
    </location>
</feature>
<feature type="compositionally biased region" description="Basic and acidic residues" evidence="1">
    <location>
        <begin position="188"/>
        <end position="200"/>
    </location>
</feature>
<feature type="region of interest" description="Disordered" evidence="1">
    <location>
        <begin position="84"/>
        <end position="122"/>
    </location>
</feature>
<proteinExistence type="predicted"/>
<comment type="caution">
    <text evidence="2">The sequence shown here is derived from an EMBL/GenBank/DDBJ whole genome shotgun (WGS) entry which is preliminary data.</text>
</comment>
<evidence type="ECO:0000256" key="1">
    <source>
        <dbReference type="SAM" id="MobiDB-lite"/>
    </source>
</evidence>
<feature type="region of interest" description="Disordered" evidence="1">
    <location>
        <begin position="1"/>
        <end position="44"/>
    </location>
</feature>